<dbReference type="EMBL" id="JBJUIK010000015">
    <property type="protein sequence ID" value="KAL3502727.1"/>
    <property type="molecule type" value="Genomic_DNA"/>
</dbReference>
<evidence type="ECO:0000313" key="2">
    <source>
        <dbReference type="EMBL" id="KAL3502727.1"/>
    </source>
</evidence>
<keyword evidence="3" id="KW-1185">Reference proteome</keyword>
<sequence length="102" mass="11183">MAKLVRNVGDKEEAAGSNGKGCNACPRPLRDYAIPNIEGATSSIARISIQANNIKIKPSLIQMLQTHDIFGDGPNEDPYTHLTNFEEVIDIFKYNGVHPDCI</sequence>
<dbReference type="AlphaFoldDB" id="A0ABD2YA28"/>
<protein>
    <submittedName>
        <fullName evidence="2">Uncharacterized protein</fullName>
    </submittedName>
</protein>
<gene>
    <name evidence="2" type="ORF">ACH5RR_037176</name>
</gene>
<organism evidence="2 3">
    <name type="scientific">Cinchona calisaya</name>
    <dbReference type="NCBI Taxonomy" id="153742"/>
    <lineage>
        <taxon>Eukaryota</taxon>
        <taxon>Viridiplantae</taxon>
        <taxon>Streptophyta</taxon>
        <taxon>Embryophyta</taxon>
        <taxon>Tracheophyta</taxon>
        <taxon>Spermatophyta</taxon>
        <taxon>Magnoliopsida</taxon>
        <taxon>eudicotyledons</taxon>
        <taxon>Gunneridae</taxon>
        <taxon>Pentapetalae</taxon>
        <taxon>asterids</taxon>
        <taxon>lamiids</taxon>
        <taxon>Gentianales</taxon>
        <taxon>Rubiaceae</taxon>
        <taxon>Cinchonoideae</taxon>
        <taxon>Cinchoneae</taxon>
        <taxon>Cinchona</taxon>
    </lineage>
</organism>
<proteinExistence type="predicted"/>
<evidence type="ECO:0000256" key="1">
    <source>
        <dbReference type="SAM" id="MobiDB-lite"/>
    </source>
</evidence>
<reference evidence="2 3" key="1">
    <citation type="submission" date="2024-11" db="EMBL/GenBank/DDBJ databases">
        <title>A near-complete genome assembly of Cinchona calisaya.</title>
        <authorList>
            <person name="Lian D.C."/>
            <person name="Zhao X.W."/>
            <person name="Wei L."/>
        </authorList>
    </citation>
    <scope>NUCLEOTIDE SEQUENCE [LARGE SCALE GENOMIC DNA]</scope>
    <source>
        <tissue evidence="2">Nenye</tissue>
    </source>
</reference>
<accession>A0ABD2YA28</accession>
<dbReference type="Proteomes" id="UP001630127">
    <property type="component" value="Unassembled WGS sequence"/>
</dbReference>
<comment type="caution">
    <text evidence="2">The sequence shown here is derived from an EMBL/GenBank/DDBJ whole genome shotgun (WGS) entry which is preliminary data.</text>
</comment>
<evidence type="ECO:0000313" key="3">
    <source>
        <dbReference type="Proteomes" id="UP001630127"/>
    </source>
</evidence>
<name>A0ABD2YA28_9GENT</name>
<feature type="region of interest" description="Disordered" evidence="1">
    <location>
        <begin position="1"/>
        <end position="25"/>
    </location>
</feature>